<dbReference type="InterPro" id="IPR001667">
    <property type="entry name" value="DDH_dom"/>
</dbReference>
<dbReference type="GO" id="GO:0046872">
    <property type="term" value="F:metal ion binding"/>
    <property type="evidence" value="ECO:0007669"/>
    <property type="project" value="UniProtKB-KW"/>
</dbReference>
<evidence type="ECO:0000256" key="7">
    <source>
        <dbReference type="ARBA" id="ARBA00022842"/>
    </source>
</evidence>
<evidence type="ECO:0000256" key="2">
    <source>
        <dbReference type="ARBA" id="ARBA00007265"/>
    </source>
</evidence>
<keyword evidence="4" id="KW-0808">Transferase</keyword>
<evidence type="ECO:0000313" key="12">
    <source>
        <dbReference type="Proteomes" id="UP000006365"/>
    </source>
</evidence>
<dbReference type="InterPro" id="IPR000644">
    <property type="entry name" value="CBS_dom"/>
</dbReference>
<evidence type="ECO:0000256" key="9">
    <source>
        <dbReference type="PROSITE-ProRule" id="PRU00703"/>
    </source>
</evidence>
<evidence type="ECO:0000259" key="10">
    <source>
        <dbReference type="PROSITE" id="PS51371"/>
    </source>
</evidence>
<dbReference type="InterPro" id="IPR052390">
    <property type="entry name" value="tRNA_nt/polyA_polymerase"/>
</dbReference>
<dbReference type="Gene3D" id="3.90.1640.10">
    <property type="entry name" value="inorganic pyrophosphatase (n-terminal core)"/>
    <property type="match status" value="1"/>
</dbReference>
<dbReference type="SUPFAM" id="SSF64182">
    <property type="entry name" value="DHH phosphoesterases"/>
    <property type="match status" value="1"/>
</dbReference>
<comment type="cofactor">
    <cofactor evidence="1">
        <name>Mg(2+)</name>
        <dbReference type="ChEBI" id="CHEBI:18420"/>
    </cofactor>
</comment>
<dbReference type="KEGG" id="dpr:Despr_2890"/>
<proteinExistence type="inferred from homology"/>
<dbReference type="SUPFAM" id="SSF54631">
    <property type="entry name" value="CBS-domain pair"/>
    <property type="match status" value="1"/>
</dbReference>
<dbReference type="Gene3D" id="3.10.310.30">
    <property type="match status" value="1"/>
</dbReference>
<dbReference type="InterPro" id="IPR003156">
    <property type="entry name" value="DHHA1_dom"/>
</dbReference>
<dbReference type="PANTHER" id="PTHR47788:SF1">
    <property type="entry name" value="A-ADDING TRNA NUCLEOTIDYLTRANSFERASE"/>
    <property type="match status" value="1"/>
</dbReference>
<dbReference type="InterPro" id="IPR038763">
    <property type="entry name" value="DHH_sf"/>
</dbReference>
<evidence type="ECO:0000313" key="11">
    <source>
        <dbReference type="EMBL" id="ADW19023.1"/>
    </source>
</evidence>
<dbReference type="SMART" id="SM00116">
    <property type="entry name" value="CBS"/>
    <property type="match status" value="2"/>
</dbReference>
<keyword evidence="7" id="KW-0460">Magnesium</keyword>
<keyword evidence="4" id="KW-0548">Nucleotidyltransferase</keyword>
<accession>A0A7U3YP74</accession>
<evidence type="ECO:0000256" key="3">
    <source>
        <dbReference type="ARBA" id="ARBA00022694"/>
    </source>
</evidence>
<feature type="domain" description="CBS" evidence="10">
    <location>
        <begin position="314"/>
        <end position="373"/>
    </location>
</feature>
<keyword evidence="12" id="KW-1185">Reference proteome</keyword>
<dbReference type="PROSITE" id="PS51371">
    <property type="entry name" value="CBS"/>
    <property type="match status" value="2"/>
</dbReference>
<keyword evidence="3" id="KW-0819">tRNA processing</keyword>
<dbReference type="Gene3D" id="3.10.580.10">
    <property type="entry name" value="CBS-domain"/>
    <property type="match status" value="1"/>
</dbReference>
<dbReference type="GO" id="GO:0008033">
    <property type="term" value="P:tRNA processing"/>
    <property type="evidence" value="ECO:0007669"/>
    <property type="project" value="UniProtKB-KW"/>
</dbReference>
<keyword evidence="5" id="KW-0479">Metal-binding</keyword>
<gene>
    <name evidence="11" type="ordered locus">Despr_2890</name>
</gene>
<reference evidence="11 12" key="1">
    <citation type="journal article" date="2011" name="Stand. Genomic Sci.">
        <title>Complete genome sequence of Desulfobulbus propionicus type strain (1pr3).</title>
        <authorList>
            <person name="Pagani I."/>
            <person name="Lapidus A."/>
            <person name="Nolan M."/>
            <person name="Lucas S."/>
            <person name="Hammon N."/>
            <person name="Deshpande S."/>
            <person name="Cheng J.F."/>
            <person name="Chertkov O."/>
            <person name="Davenport K."/>
            <person name="Tapia R."/>
            <person name="Han C."/>
            <person name="Goodwin L."/>
            <person name="Pitluck S."/>
            <person name="Liolios K."/>
            <person name="Mavromatis K."/>
            <person name="Ivanova N."/>
            <person name="Mikhailova N."/>
            <person name="Pati A."/>
            <person name="Chen A."/>
            <person name="Palaniappan K."/>
            <person name="Land M."/>
            <person name="Hauser L."/>
            <person name="Chang Y.J."/>
            <person name="Jeffries C.D."/>
            <person name="Detter J.C."/>
            <person name="Brambilla E."/>
            <person name="Kannan K.P."/>
            <person name="Djao O.D."/>
            <person name="Rohde M."/>
            <person name="Pukall R."/>
            <person name="Spring S."/>
            <person name="Goker M."/>
            <person name="Sikorski J."/>
            <person name="Woyke T."/>
            <person name="Bristow J."/>
            <person name="Eisen J.A."/>
            <person name="Markowitz V."/>
            <person name="Hugenholtz P."/>
            <person name="Kyrpides N.C."/>
            <person name="Klenk H.P."/>
        </authorList>
    </citation>
    <scope>NUCLEOTIDE SEQUENCE [LARGE SCALE GENOMIC DNA]</scope>
    <source>
        <strain evidence="12">ATCC 33891 / DSM 2032 / 1pr3</strain>
    </source>
</reference>
<evidence type="ECO:0000256" key="5">
    <source>
        <dbReference type="ARBA" id="ARBA00022723"/>
    </source>
</evidence>
<comment type="similarity">
    <text evidence="2">Belongs to the tRNA nucleotidyltransferase/poly(A) polymerase family.</text>
</comment>
<dbReference type="GO" id="GO:0003723">
    <property type="term" value="F:RNA binding"/>
    <property type="evidence" value="ECO:0007669"/>
    <property type="project" value="UniProtKB-KW"/>
</dbReference>
<keyword evidence="8" id="KW-0694">RNA-binding</keyword>
<dbReference type="GO" id="GO:0016779">
    <property type="term" value="F:nucleotidyltransferase activity"/>
    <property type="evidence" value="ECO:0007669"/>
    <property type="project" value="UniProtKB-KW"/>
</dbReference>
<feature type="domain" description="CBS" evidence="10">
    <location>
        <begin position="377"/>
        <end position="432"/>
    </location>
</feature>
<evidence type="ECO:0000256" key="6">
    <source>
        <dbReference type="ARBA" id="ARBA00022741"/>
    </source>
</evidence>
<dbReference type="EMBL" id="CP002364">
    <property type="protein sequence ID" value="ADW19023.1"/>
    <property type="molecule type" value="Genomic_DNA"/>
</dbReference>
<dbReference type="Pfam" id="PF00571">
    <property type="entry name" value="CBS"/>
    <property type="match status" value="2"/>
</dbReference>
<sequence length="432" mass="47812">MHIATTHRNTDFDGLASIIAATLLYPGTVAVCPKNVNPNVHRFLSLHKTSFDLILAGEVKLEDVTRLIVADTNQWRRLDRVDQLRDRDDVELLLWDHHLGIGDLNPHWQCVEKIGATITLLVREIKAQQIDLTPLQATLFLLGLYEDTGQLTFSSTTPEDARAAAFLLEQGADLNIAVDFLNMAYGEVQKKVLFRLMRDAEQHEIKGKRVGIGVVHISRHVELAMVVQLYAKIVNADAVFVIFVNEGGGFFVIGRSSAPEINVNTILQRFGGGGHPGAGSATITDKQLTAGVIRQKIIAALHEVQRGGALVADMMSFPVTTVPPDAPMHEIRRIMEEEKIRGVVVEEDDRLQGIVVLWDLKKLRLTKQWNSPVKAFMNRKVTTIAPEALASEAADLMVQKNIGHLPVVQGEKVIGIVTRTDVINYLYGMLPS</sequence>
<dbReference type="InterPro" id="IPR046342">
    <property type="entry name" value="CBS_dom_sf"/>
</dbReference>
<dbReference type="AlphaFoldDB" id="A0A7U3YP74"/>
<dbReference type="PANTHER" id="PTHR47788">
    <property type="entry name" value="POLYA POLYMERASE"/>
    <property type="match status" value="1"/>
</dbReference>
<dbReference type="RefSeq" id="WP_015725548.1">
    <property type="nucleotide sequence ID" value="NC_014972.1"/>
</dbReference>
<keyword evidence="6" id="KW-0547">Nucleotide-binding</keyword>
<dbReference type="CDD" id="cd04595">
    <property type="entry name" value="CBS_pair_DHH_polyA_Pol_assoc"/>
    <property type="match status" value="1"/>
</dbReference>
<evidence type="ECO:0000256" key="8">
    <source>
        <dbReference type="ARBA" id="ARBA00022884"/>
    </source>
</evidence>
<dbReference type="GO" id="GO:0000166">
    <property type="term" value="F:nucleotide binding"/>
    <property type="evidence" value="ECO:0007669"/>
    <property type="project" value="UniProtKB-KW"/>
</dbReference>
<evidence type="ECO:0000256" key="4">
    <source>
        <dbReference type="ARBA" id="ARBA00022695"/>
    </source>
</evidence>
<protein>
    <submittedName>
        <fullName evidence="11">CBS domain containing protein</fullName>
    </submittedName>
</protein>
<name>A0A7U3YP74_DESPD</name>
<keyword evidence="9" id="KW-0129">CBS domain</keyword>
<evidence type="ECO:0000256" key="1">
    <source>
        <dbReference type="ARBA" id="ARBA00001946"/>
    </source>
</evidence>
<dbReference type="Pfam" id="PF01368">
    <property type="entry name" value="DHH"/>
    <property type="match status" value="1"/>
</dbReference>
<dbReference type="Proteomes" id="UP000006365">
    <property type="component" value="Chromosome"/>
</dbReference>
<organism evidence="11 12">
    <name type="scientific">Desulfobulbus propionicus (strain ATCC 33891 / DSM 2032 / VKM B-1956 / 1pr3)</name>
    <dbReference type="NCBI Taxonomy" id="577650"/>
    <lineage>
        <taxon>Bacteria</taxon>
        <taxon>Pseudomonadati</taxon>
        <taxon>Thermodesulfobacteriota</taxon>
        <taxon>Desulfobulbia</taxon>
        <taxon>Desulfobulbales</taxon>
        <taxon>Desulfobulbaceae</taxon>
        <taxon>Desulfobulbus</taxon>
    </lineage>
</organism>
<dbReference type="Pfam" id="PF02272">
    <property type="entry name" value="DHHA1"/>
    <property type="match status" value="1"/>
</dbReference>